<keyword evidence="1 2" id="KW-0597">Phosphoprotein</keyword>
<dbReference type="PANTHER" id="PTHR44591:SF25">
    <property type="entry name" value="CHEMOTAXIS TWO-COMPONENT RESPONSE REGULATOR"/>
    <property type="match status" value="1"/>
</dbReference>
<feature type="domain" description="Response regulatory" evidence="3">
    <location>
        <begin position="4"/>
        <end position="120"/>
    </location>
</feature>
<dbReference type="InterPro" id="IPR001789">
    <property type="entry name" value="Sig_transdc_resp-reg_receiver"/>
</dbReference>
<dbReference type="Proteomes" id="UP000186221">
    <property type="component" value="Unassembled WGS sequence"/>
</dbReference>
<proteinExistence type="predicted"/>
<dbReference type="PROSITE" id="PS50110">
    <property type="entry name" value="RESPONSE_REGULATORY"/>
    <property type="match status" value="1"/>
</dbReference>
<evidence type="ECO:0000256" key="1">
    <source>
        <dbReference type="ARBA" id="ARBA00022553"/>
    </source>
</evidence>
<dbReference type="GO" id="GO:0000160">
    <property type="term" value="P:phosphorelay signal transduction system"/>
    <property type="evidence" value="ECO:0007669"/>
    <property type="project" value="InterPro"/>
</dbReference>
<keyword evidence="5" id="KW-1185">Reference proteome</keyword>
<protein>
    <submittedName>
        <fullName evidence="4">Two-component system, chemotaxis family, response regulator CheY</fullName>
    </submittedName>
</protein>
<dbReference type="OrthoDB" id="9800897at2"/>
<reference evidence="5" key="1">
    <citation type="submission" date="2017-01" db="EMBL/GenBank/DDBJ databases">
        <authorList>
            <person name="Varghese N."/>
            <person name="Submissions S."/>
        </authorList>
    </citation>
    <scope>NUCLEOTIDE SEQUENCE [LARGE SCALE GENOMIC DNA]</scope>
    <source>
        <strain evidence="5">DSM 19945</strain>
    </source>
</reference>
<feature type="modified residue" description="4-aspartylphosphate" evidence="2">
    <location>
        <position position="53"/>
    </location>
</feature>
<evidence type="ECO:0000256" key="2">
    <source>
        <dbReference type="PROSITE-ProRule" id="PRU00169"/>
    </source>
</evidence>
<evidence type="ECO:0000259" key="3">
    <source>
        <dbReference type="PROSITE" id="PS50110"/>
    </source>
</evidence>
<dbReference type="Gene3D" id="3.40.50.2300">
    <property type="match status" value="1"/>
</dbReference>
<name>A0A1N7QD50_9RHOB</name>
<dbReference type="InterPro" id="IPR050595">
    <property type="entry name" value="Bact_response_regulator"/>
</dbReference>
<dbReference type="EMBL" id="FTOG01000016">
    <property type="protein sequence ID" value="SIT20790.1"/>
    <property type="molecule type" value="Genomic_DNA"/>
</dbReference>
<dbReference type="PANTHER" id="PTHR44591">
    <property type="entry name" value="STRESS RESPONSE REGULATOR PROTEIN 1"/>
    <property type="match status" value="1"/>
</dbReference>
<gene>
    <name evidence="4" type="ORF">SAMN05421580_11622</name>
</gene>
<dbReference type="Pfam" id="PF00072">
    <property type="entry name" value="Response_reg"/>
    <property type="match status" value="1"/>
</dbReference>
<accession>A0A1N7QD50</accession>
<dbReference type="AlphaFoldDB" id="A0A1N7QD50"/>
<evidence type="ECO:0000313" key="5">
    <source>
        <dbReference type="Proteomes" id="UP000186221"/>
    </source>
</evidence>
<dbReference type="RefSeq" id="WP_076486368.1">
    <property type="nucleotide sequence ID" value="NZ_FTOG01000016.1"/>
</dbReference>
<dbReference type="SMART" id="SM00448">
    <property type="entry name" value="REC"/>
    <property type="match status" value="1"/>
</dbReference>
<organism evidence="4 5">
    <name type="scientific">Rhodobacter aestuarii</name>
    <dbReference type="NCBI Taxonomy" id="453582"/>
    <lineage>
        <taxon>Bacteria</taxon>
        <taxon>Pseudomonadati</taxon>
        <taxon>Pseudomonadota</taxon>
        <taxon>Alphaproteobacteria</taxon>
        <taxon>Rhodobacterales</taxon>
        <taxon>Rhodobacter group</taxon>
        <taxon>Rhodobacter</taxon>
    </lineage>
</organism>
<dbReference type="SUPFAM" id="SSF52172">
    <property type="entry name" value="CheY-like"/>
    <property type="match status" value="1"/>
</dbReference>
<evidence type="ECO:0000313" key="4">
    <source>
        <dbReference type="EMBL" id="SIT20790.1"/>
    </source>
</evidence>
<dbReference type="STRING" id="453582.SAMN05421580_11622"/>
<sequence>MTKTIMTIDDSPSVRQMMMMTLRSAGFSVMEAVDGEDALQKLAATKVDAVFTDQNMPRLDGLGFIKKFRATPGAVGVPVVFLSTESRDDLKAAARAAGATGWLTKPFDQEKLLDVVRKVVRA</sequence>
<dbReference type="InterPro" id="IPR011006">
    <property type="entry name" value="CheY-like_superfamily"/>
</dbReference>